<organism evidence="5 6">
    <name type="scientific">Strongylocentrotus purpuratus</name>
    <name type="common">Purple sea urchin</name>
    <dbReference type="NCBI Taxonomy" id="7668"/>
    <lineage>
        <taxon>Eukaryota</taxon>
        <taxon>Metazoa</taxon>
        <taxon>Echinodermata</taxon>
        <taxon>Eleutherozoa</taxon>
        <taxon>Echinozoa</taxon>
        <taxon>Echinoidea</taxon>
        <taxon>Euechinoidea</taxon>
        <taxon>Echinacea</taxon>
        <taxon>Camarodonta</taxon>
        <taxon>Echinidea</taxon>
        <taxon>Strongylocentrotidae</taxon>
        <taxon>Strongylocentrotus</taxon>
    </lineage>
</organism>
<dbReference type="PROSITE" id="PS00022">
    <property type="entry name" value="EGF_1"/>
    <property type="match status" value="1"/>
</dbReference>
<reference evidence="5" key="2">
    <citation type="submission" date="2021-01" db="UniProtKB">
        <authorList>
            <consortium name="EnsemblMetazoa"/>
        </authorList>
    </citation>
    <scope>IDENTIFICATION</scope>
</reference>
<accession>A0A7M7PPV6</accession>
<feature type="disulfide bond" evidence="2">
    <location>
        <begin position="26"/>
        <end position="35"/>
    </location>
</feature>
<name>A0A7M7PPV6_STRPU</name>
<dbReference type="Proteomes" id="UP000007110">
    <property type="component" value="Unassembled WGS sequence"/>
</dbReference>
<proteinExistence type="predicted"/>
<dbReference type="InterPro" id="IPR013111">
    <property type="entry name" value="EGF_extracell"/>
</dbReference>
<dbReference type="Pfam" id="PF07974">
    <property type="entry name" value="EGF_2"/>
    <property type="match status" value="1"/>
</dbReference>
<feature type="domain" description="EGF-like" evidence="4">
    <location>
        <begin position="1"/>
        <end position="36"/>
    </location>
</feature>
<keyword evidence="3" id="KW-0472">Membrane</keyword>
<dbReference type="PROSITE" id="PS01186">
    <property type="entry name" value="EGF_2"/>
    <property type="match status" value="1"/>
</dbReference>
<dbReference type="KEGG" id="spu:105446666"/>
<dbReference type="InterPro" id="IPR000742">
    <property type="entry name" value="EGF"/>
</dbReference>
<dbReference type="InParanoid" id="A0A7M7PPV6"/>
<evidence type="ECO:0000313" key="6">
    <source>
        <dbReference type="Proteomes" id="UP000007110"/>
    </source>
</evidence>
<keyword evidence="6" id="KW-1185">Reference proteome</keyword>
<evidence type="ECO:0000256" key="2">
    <source>
        <dbReference type="PROSITE-ProRule" id="PRU00076"/>
    </source>
</evidence>
<keyword evidence="3" id="KW-1133">Transmembrane helix</keyword>
<keyword evidence="2" id="KW-0245">EGF-like domain</keyword>
<feature type="transmembrane region" description="Helical" evidence="3">
    <location>
        <begin position="147"/>
        <end position="168"/>
    </location>
</feature>
<evidence type="ECO:0000256" key="1">
    <source>
        <dbReference type="ARBA" id="ARBA00023157"/>
    </source>
</evidence>
<evidence type="ECO:0000259" key="4">
    <source>
        <dbReference type="PROSITE" id="PS50026"/>
    </source>
</evidence>
<dbReference type="SUPFAM" id="SSF57196">
    <property type="entry name" value="EGF/Laminin"/>
    <property type="match status" value="1"/>
</dbReference>
<protein>
    <recommendedName>
        <fullName evidence="4">EGF-like domain-containing protein</fullName>
    </recommendedName>
</protein>
<dbReference type="PROSITE" id="PS50026">
    <property type="entry name" value="EGF_3"/>
    <property type="match status" value="1"/>
</dbReference>
<comment type="caution">
    <text evidence="2">Lacks conserved residue(s) required for the propagation of feature annotation.</text>
</comment>
<sequence length="170" mass="17700">MTIDCSAANTCMNEGTCNDAGNACLCEAGFTGELCGTATTPATRMQGTLQCYSCSTNSITDVCSTADDLASGSGVLTPTCYEGQSCWTDHYENSSHTVVSRGCTDDQCNTYHEGGGPYCTMANGGTSCTSCCTASKCNDNKSSSEGLTSSCVTWLTSLFSVVIIIITYRT</sequence>
<dbReference type="AlphaFoldDB" id="A0A7M7PPV6"/>
<dbReference type="GeneID" id="105446666"/>
<reference evidence="6" key="1">
    <citation type="submission" date="2015-02" db="EMBL/GenBank/DDBJ databases">
        <title>Genome sequencing for Strongylocentrotus purpuratus.</title>
        <authorList>
            <person name="Murali S."/>
            <person name="Liu Y."/>
            <person name="Vee V."/>
            <person name="English A."/>
            <person name="Wang M."/>
            <person name="Skinner E."/>
            <person name="Han Y."/>
            <person name="Muzny D.M."/>
            <person name="Worley K.C."/>
            <person name="Gibbs R.A."/>
        </authorList>
    </citation>
    <scope>NUCLEOTIDE SEQUENCE</scope>
</reference>
<keyword evidence="3" id="KW-0812">Transmembrane</keyword>
<evidence type="ECO:0000256" key="3">
    <source>
        <dbReference type="SAM" id="Phobius"/>
    </source>
</evidence>
<dbReference type="Gene3D" id="2.10.25.10">
    <property type="entry name" value="Laminin"/>
    <property type="match status" value="1"/>
</dbReference>
<dbReference type="EnsemblMetazoa" id="XM_030999195">
    <property type="protein sequence ID" value="XP_030855055"/>
    <property type="gene ID" value="LOC105446666"/>
</dbReference>
<evidence type="ECO:0000313" key="5">
    <source>
        <dbReference type="EnsemblMetazoa" id="XP_030855055"/>
    </source>
</evidence>
<keyword evidence="1 2" id="KW-1015">Disulfide bond</keyword>
<dbReference type="RefSeq" id="XP_030855055.1">
    <property type="nucleotide sequence ID" value="XM_030999195.1"/>
</dbReference>